<dbReference type="AlphaFoldDB" id="A0A7G5XFT4"/>
<evidence type="ECO:0000313" key="2">
    <source>
        <dbReference type="Proteomes" id="UP000515344"/>
    </source>
</evidence>
<keyword evidence="2" id="KW-1185">Reference proteome</keyword>
<reference evidence="2" key="1">
    <citation type="submission" date="2020-08" db="EMBL/GenBank/DDBJ databases">
        <title>Lacibacter sp. S13-6-6 genome sequencing.</title>
        <authorList>
            <person name="Jin L."/>
        </authorList>
    </citation>
    <scope>NUCLEOTIDE SEQUENCE [LARGE SCALE GENOMIC DNA]</scope>
    <source>
        <strain evidence="2">S13-6-6</strain>
    </source>
</reference>
<name>A0A7G5XFT4_9BACT</name>
<protein>
    <submittedName>
        <fullName evidence="1">ADP-ribosylation/crystallin J1</fullName>
    </submittedName>
</protein>
<dbReference type="EMBL" id="CP060007">
    <property type="protein sequence ID" value="QNA44337.1"/>
    <property type="molecule type" value="Genomic_DNA"/>
</dbReference>
<gene>
    <name evidence="1" type="ORF">H4075_20085</name>
</gene>
<dbReference type="Proteomes" id="UP000515344">
    <property type="component" value="Chromosome"/>
</dbReference>
<evidence type="ECO:0000313" key="1">
    <source>
        <dbReference type="EMBL" id="QNA44337.1"/>
    </source>
</evidence>
<organism evidence="1 2">
    <name type="scientific">Lacibacter sediminis</name>
    <dbReference type="NCBI Taxonomy" id="2760713"/>
    <lineage>
        <taxon>Bacteria</taxon>
        <taxon>Pseudomonadati</taxon>
        <taxon>Bacteroidota</taxon>
        <taxon>Chitinophagia</taxon>
        <taxon>Chitinophagales</taxon>
        <taxon>Chitinophagaceae</taxon>
        <taxon>Lacibacter</taxon>
    </lineage>
</organism>
<accession>A0A7G5XFT4</accession>
<dbReference type="RefSeq" id="WP_182802599.1">
    <property type="nucleotide sequence ID" value="NZ_CP060007.1"/>
</dbReference>
<proteinExistence type="predicted"/>
<dbReference type="KEGG" id="lacs:H4075_20085"/>
<sequence>MNVITLYRPVGQKELDLIKDSGNKRFPPRLEWQPIFYPVMNQAYAEQIALEWNTNDEFSGYAGYVTAFDLPEEYLQQFPVQNVGGEIHNELWVPAEQLDEFNNNIVGEIRVVSSFYGEKFRKQ</sequence>